<feature type="transmembrane region" description="Helical" evidence="7">
    <location>
        <begin position="286"/>
        <end position="306"/>
    </location>
</feature>
<reference evidence="8 9" key="1">
    <citation type="submission" date="2019-09" db="EMBL/GenBank/DDBJ databases">
        <title>Ecophysiology of the spiral-shaped methanotroph Methylospira mobilis as revealed by the complete genome sequence.</title>
        <authorList>
            <person name="Oshkin I.Y."/>
            <person name="Dedysh S.N."/>
            <person name="Miroshnikov K."/>
            <person name="Danilova O.V."/>
            <person name="Hakobyan A."/>
            <person name="Liesack W."/>
        </authorList>
    </citation>
    <scope>NUCLEOTIDE SEQUENCE [LARGE SCALE GENOMIC DNA]</scope>
    <source>
        <strain evidence="8 9">Shm1</strain>
    </source>
</reference>
<dbReference type="InParanoid" id="A0A5Q0BR72"/>
<evidence type="ECO:0000256" key="4">
    <source>
        <dbReference type="ARBA" id="ARBA00022692"/>
    </source>
</evidence>
<evidence type="ECO:0000256" key="5">
    <source>
        <dbReference type="ARBA" id="ARBA00022989"/>
    </source>
</evidence>
<name>A0A5Q0BR72_9GAMM</name>
<dbReference type="GO" id="GO:0042907">
    <property type="term" value="F:xanthine transmembrane transporter activity"/>
    <property type="evidence" value="ECO:0007669"/>
    <property type="project" value="TreeGrafter"/>
</dbReference>
<keyword evidence="5 7" id="KW-1133">Transmembrane helix</keyword>
<keyword evidence="3" id="KW-0813">Transport</keyword>
<accession>A0A5Q0BR72</accession>
<evidence type="ECO:0000313" key="9">
    <source>
        <dbReference type="Proteomes" id="UP000325755"/>
    </source>
</evidence>
<dbReference type="RefSeq" id="WP_153250658.1">
    <property type="nucleotide sequence ID" value="NZ_CP044205.1"/>
</dbReference>
<evidence type="ECO:0000256" key="3">
    <source>
        <dbReference type="ARBA" id="ARBA00022448"/>
    </source>
</evidence>
<comment type="subcellular location">
    <subcellularLocation>
        <location evidence="1">Membrane</location>
        <topology evidence="1">Multi-pass membrane protein</topology>
    </subcellularLocation>
</comment>
<feature type="transmembrane region" description="Helical" evidence="7">
    <location>
        <begin position="203"/>
        <end position="226"/>
    </location>
</feature>
<evidence type="ECO:0000313" key="8">
    <source>
        <dbReference type="EMBL" id="QFY44694.1"/>
    </source>
</evidence>
<dbReference type="FunCoup" id="A0A5Q0BR72">
    <property type="interactions" value="8"/>
</dbReference>
<dbReference type="KEGG" id="mmob:F6R98_20385"/>
<feature type="transmembrane region" description="Helical" evidence="7">
    <location>
        <begin position="326"/>
        <end position="346"/>
    </location>
</feature>
<dbReference type="PANTHER" id="PTHR42810:SF2">
    <property type="entry name" value="PURINE PERMEASE C1399.01C-RELATED"/>
    <property type="match status" value="1"/>
</dbReference>
<keyword evidence="4 7" id="KW-0812">Transmembrane</keyword>
<feature type="transmembrane region" description="Helical" evidence="7">
    <location>
        <begin position="410"/>
        <end position="430"/>
    </location>
</feature>
<feature type="transmembrane region" description="Helical" evidence="7">
    <location>
        <begin position="353"/>
        <end position="374"/>
    </location>
</feature>
<dbReference type="NCBIfam" id="NF037981">
    <property type="entry name" value="NCS2_1"/>
    <property type="match status" value="1"/>
</dbReference>
<keyword evidence="9" id="KW-1185">Reference proteome</keyword>
<feature type="transmembrane region" description="Helical" evidence="7">
    <location>
        <begin position="176"/>
        <end position="196"/>
    </location>
</feature>
<gene>
    <name evidence="8" type="ORF">F6R98_20385</name>
</gene>
<feature type="transmembrane region" description="Helical" evidence="7">
    <location>
        <begin position="151"/>
        <end position="170"/>
    </location>
</feature>
<evidence type="ECO:0000256" key="1">
    <source>
        <dbReference type="ARBA" id="ARBA00004141"/>
    </source>
</evidence>
<evidence type="ECO:0000256" key="7">
    <source>
        <dbReference type="SAM" id="Phobius"/>
    </source>
</evidence>
<evidence type="ECO:0000256" key="2">
    <source>
        <dbReference type="ARBA" id="ARBA00008821"/>
    </source>
</evidence>
<evidence type="ECO:0000256" key="6">
    <source>
        <dbReference type="ARBA" id="ARBA00023136"/>
    </source>
</evidence>
<dbReference type="OrthoDB" id="5597247at2"/>
<dbReference type="Proteomes" id="UP000325755">
    <property type="component" value="Chromosome"/>
</dbReference>
<feature type="transmembrane region" description="Helical" evidence="7">
    <location>
        <begin position="115"/>
        <end position="139"/>
    </location>
</feature>
<keyword evidence="6 7" id="KW-0472">Membrane</keyword>
<protein>
    <submittedName>
        <fullName evidence="8">Xanthine permease</fullName>
    </submittedName>
</protein>
<feature type="transmembrane region" description="Helical" evidence="7">
    <location>
        <begin position="35"/>
        <end position="57"/>
    </location>
</feature>
<comment type="similarity">
    <text evidence="2">Belongs to the nucleobase:cation symporter-2 (NCS2) (TC 2.A.40) family.</text>
</comment>
<organism evidence="8 9">
    <name type="scientific">Candidatus Methylospira mobilis</name>
    <dbReference type="NCBI Taxonomy" id="1808979"/>
    <lineage>
        <taxon>Bacteria</taxon>
        <taxon>Pseudomonadati</taxon>
        <taxon>Pseudomonadota</taxon>
        <taxon>Gammaproteobacteria</taxon>
        <taxon>Methylococcales</taxon>
        <taxon>Methylococcaceae</taxon>
        <taxon>Candidatus Methylospira</taxon>
    </lineage>
</organism>
<dbReference type="InterPro" id="IPR006043">
    <property type="entry name" value="NCS2"/>
</dbReference>
<dbReference type="AlphaFoldDB" id="A0A5Q0BR72"/>
<dbReference type="Pfam" id="PF00860">
    <property type="entry name" value="Xan_ur_permease"/>
    <property type="match status" value="1"/>
</dbReference>
<dbReference type="GO" id="GO:0005886">
    <property type="term" value="C:plasma membrane"/>
    <property type="evidence" value="ECO:0007669"/>
    <property type="project" value="TreeGrafter"/>
</dbReference>
<proteinExistence type="inferred from homology"/>
<dbReference type="EMBL" id="CP044205">
    <property type="protein sequence ID" value="QFY44694.1"/>
    <property type="molecule type" value="Genomic_DNA"/>
</dbReference>
<feature type="transmembrane region" description="Helical" evidence="7">
    <location>
        <begin position="246"/>
        <end position="265"/>
    </location>
</feature>
<dbReference type="PANTHER" id="PTHR42810">
    <property type="entry name" value="PURINE PERMEASE C1399.01C-RELATED"/>
    <property type="match status" value="1"/>
</dbReference>
<sequence length="439" mass="45774">MQQKLSKSTKPVHERHSGIELRYGLDDRLPARETALYAMQWLAMSLPFIVIVGAIAATHHSNDSGLRTLYLQKTTFATGLMLFGQALLGHRLTLVSGPATVLLLGILESRTGPDAIYTAIAVCGTLLAIVSAAGLFSALRTIFTSRVTATVVLLIAFTMTPMIVELLTVGDAGTCSVRLAFASGFVLALFLAHRLLPPAVRALLIVAGMAAGTALFSVIFGINGTVANQETIASFFSGITTPVFDIGTILSFFFCFIALSLNEIGSIQAITPLLRPDGMDGRVRRGMTLTGAVNAVAGLLGVIGPIDYSLSPGVIAASGCGSRFPLIPAAIILLLASFSPAVLSLAGIIPPAVVGSVLIYTLSGQISSGLTAAFNGKAFTFEDGMVIGLPLLAGTVTTQLPAALVDTFPAILRPMAGNGFVVGVIAVLILDRIFHRPVR</sequence>